<keyword evidence="1" id="KW-1133">Transmembrane helix</keyword>
<reference evidence="2" key="1">
    <citation type="submission" date="2022-11" db="EMBL/GenBank/DDBJ databases">
        <title>Lysinibacillus irui.</title>
        <authorList>
            <person name="Akintayo S.O."/>
        </authorList>
    </citation>
    <scope>NUCLEOTIDE SEQUENCE</scope>
    <source>
        <strain evidence="2">IRB4-01</strain>
    </source>
</reference>
<protein>
    <submittedName>
        <fullName evidence="2">Uncharacterized protein</fullName>
    </submittedName>
</protein>
<gene>
    <name evidence="2" type="ORF">OU989_11765</name>
</gene>
<feature type="transmembrane region" description="Helical" evidence="1">
    <location>
        <begin position="97"/>
        <end position="118"/>
    </location>
</feature>
<dbReference type="KEGG" id="liu:OU989_11765"/>
<dbReference type="RefSeq" id="WP_274793230.1">
    <property type="nucleotide sequence ID" value="NZ_CP113527.1"/>
</dbReference>
<organism evidence="2 3">
    <name type="scientific">Lysinibacillus irui</name>
    <dbReference type="NCBI Taxonomy" id="2998077"/>
    <lineage>
        <taxon>Bacteria</taxon>
        <taxon>Bacillati</taxon>
        <taxon>Bacillota</taxon>
        <taxon>Bacilli</taxon>
        <taxon>Bacillales</taxon>
        <taxon>Bacillaceae</taxon>
        <taxon>Lysinibacillus</taxon>
    </lineage>
</organism>
<dbReference type="AlphaFoldDB" id="A0AAJ5RKL2"/>
<keyword evidence="1" id="KW-0472">Membrane</keyword>
<feature type="transmembrane region" description="Helical" evidence="1">
    <location>
        <begin position="6"/>
        <end position="23"/>
    </location>
</feature>
<dbReference type="EMBL" id="CP113527">
    <property type="protein sequence ID" value="WDV04998.1"/>
    <property type="molecule type" value="Genomic_DNA"/>
</dbReference>
<dbReference type="Proteomes" id="UP001219585">
    <property type="component" value="Chromosome"/>
</dbReference>
<evidence type="ECO:0000256" key="1">
    <source>
        <dbReference type="SAM" id="Phobius"/>
    </source>
</evidence>
<evidence type="ECO:0000313" key="2">
    <source>
        <dbReference type="EMBL" id="WDV04998.1"/>
    </source>
</evidence>
<accession>A0AAJ5RKL2</accession>
<feature type="transmembrane region" description="Helical" evidence="1">
    <location>
        <begin position="35"/>
        <end position="51"/>
    </location>
</feature>
<evidence type="ECO:0000313" key="3">
    <source>
        <dbReference type="Proteomes" id="UP001219585"/>
    </source>
</evidence>
<keyword evidence="1" id="KW-0812">Transmembrane</keyword>
<name>A0AAJ5RKL2_9BACI</name>
<sequence>MLFAIVDFTTAFFLSLPLLLIYFKSRSQQETPWRWSFPLWLFNYLSIRYFVSDGELFWVVLCWQLLFLWPISLVIYLHLYKKEKNWSFYIGLKKKHVVFVAALMALFASSLVYSLFLANQQVVAFHQQVMQELEASPDRQLYLINNTIAPSTLLDVADHIAEVRKGQVYASTLPWRSKVVVHQDNWQKEFTYVRFYNGWRLDGLYQESNWENQKD</sequence>
<feature type="transmembrane region" description="Helical" evidence="1">
    <location>
        <begin position="57"/>
        <end position="77"/>
    </location>
</feature>
<proteinExistence type="predicted"/>